<feature type="transmembrane region" description="Helical" evidence="2">
    <location>
        <begin position="47"/>
        <end position="74"/>
    </location>
</feature>
<keyword evidence="2" id="KW-0812">Transmembrane</keyword>
<evidence type="ECO:0000256" key="1">
    <source>
        <dbReference type="SAM" id="MobiDB-lite"/>
    </source>
</evidence>
<feature type="transmembrane region" description="Helical" evidence="2">
    <location>
        <begin position="86"/>
        <end position="104"/>
    </location>
</feature>
<feature type="transmembrane region" description="Helical" evidence="2">
    <location>
        <begin position="21"/>
        <end position="41"/>
    </location>
</feature>
<dbReference type="AlphaFoldDB" id="A0A6S6TZU5"/>
<proteinExistence type="predicted"/>
<gene>
    <name evidence="3" type="ORF">HELGO_WM6342</name>
</gene>
<keyword evidence="2" id="KW-0472">Membrane</keyword>
<protein>
    <submittedName>
        <fullName evidence="3">Uncharacterized protein</fullName>
    </submittedName>
</protein>
<reference evidence="3" key="1">
    <citation type="submission" date="2020-01" db="EMBL/GenBank/DDBJ databases">
        <authorList>
            <person name="Meier V. D."/>
            <person name="Meier V D."/>
        </authorList>
    </citation>
    <scope>NUCLEOTIDE SEQUENCE</scope>
    <source>
        <strain evidence="3">HLG_WM_MAG_07</strain>
    </source>
</reference>
<feature type="transmembrane region" description="Helical" evidence="2">
    <location>
        <begin position="124"/>
        <end position="142"/>
    </location>
</feature>
<sequence>MNTQAKTRWQGNNTQLKSLSFAAYFLAAVLFLLSLFLPAFITQSQDILGYWVLAMGWLGFITFQFAWYALPLAIIAIRVSSRKPQFALLLAVFAILVASEAFLFKKVPFDSSEEVIDVGLGFYLWYMSFILVAGGTLFRLAAWGSHVEEVVKEEIKALPSERVILRKERKVKRVIIPIAATQKVDIASTPPPLPHQSTSVKDEPPLVPLSGKKPPPLPG</sequence>
<evidence type="ECO:0000313" key="3">
    <source>
        <dbReference type="EMBL" id="CAA6822380.1"/>
    </source>
</evidence>
<keyword evidence="2" id="KW-1133">Transmembrane helix</keyword>
<name>A0A6S6TZU5_9GAMM</name>
<feature type="region of interest" description="Disordered" evidence="1">
    <location>
        <begin position="187"/>
        <end position="219"/>
    </location>
</feature>
<evidence type="ECO:0000256" key="2">
    <source>
        <dbReference type="SAM" id="Phobius"/>
    </source>
</evidence>
<dbReference type="EMBL" id="CACVAY010000110">
    <property type="protein sequence ID" value="CAA6822380.1"/>
    <property type="molecule type" value="Genomic_DNA"/>
</dbReference>
<organism evidence="3">
    <name type="scientific">uncultured Thiotrichaceae bacterium</name>
    <dbReference type="NCBI Taxonomy" id="298394"/>
    <lineage>
        <taxon>Bacteria</taxon>
        <taxon>Pseudomonadati</taxon>
        <taxon>Pseudomonadota</taxon>
        <taxon>Gammaproteobacteria</taxon>
        <taxon>Thiotrichales</taxon>
        <taxon>Thiotrichaceae</taxon>
        <taxon>environmental samples</taxon>
    </lineage>
</organism>
<accession>A0A6S6TZU5</accession>